<evidence type="ECO:0000313" key="12">
    <source>
        <dbReference type="RefSeq" id="XP_011313045.1"/>
    </source>
</evidence>
<comment type="subcellular location">
    <subcellularLocation>
        <location evidence="1">Mitochondrion</location>
    </subcellularLocation>
</comment>
<evidence type="ECO:0000256" key="3">
    <source>
        <dbReference type="ARBA" id="ARBA00022946"/>
    </source>
</evidence>
<evidence type="ECO:0000256" key="2">
    <source>
        <dbReference type="ARBA" id="ARBA00008560"/>
    </source>
</evidence>
<accession>A0A9R1TP36</accession>
<evidence type="ECO:0000313" key="11">
    <source>
        <dbReference type="Proteomes" id="UP000694866"/>
    </source>
</evidence>
<feature type="compositionally biased region" description="Polar residues" evidence="10">
    <location>
        <begin position="183"/>
        <end position="192"/>
    </location>
</feature>
<dbReference type="Pfam" id="PF01783">
    <property type="entry name" value="Ribosomal_L32p"/>
    <property type="match status" value="1"/>
</dbReference>
<organism evidence="11 12">
    <name type="scientific">Fopius arisanus</name>
    <dbReference type="NCBI Taxonomy" id="64838"/>
    <lineage>
        <taxon>Eukaryota</taxon>
        <taxon>Metazoa</taxon>
        <taxon>Ecdysozoa</taxon>
        <taxon>Arthropoda</taxon>
        <taxon>Hexapoda</taxon>
        <taxon>Insecta</taxon>
        <taxon>Pterygota</taxon>
        <taxon>Neoptera</taxon>
        <taxon>Endopterygota</taxon>
        <taxon>Hymenoptera</taxon>
        <taxon>Apocrita</taxon>
        <taxon>Ichneumonoidea</taxon>
        <taxon>Braconidae</taxon>
        <taxon>Opiinae</taxon>
        <taxon>Fopius</taxon>
    </lineage>
</organism>
<dbReference type="GO" id="GO:0005762">
    <property type="term" value="C:mitochondrial large ribosomal subunit"/>
    <property type="evidence" value="ECO:0007669"/>
    <property type="project" value="TreeGrafter"/>
</dbReference>
<reference evidence="12" key="1">
    <citation type="submission" date="2025-08" db="UniProtKB">
        <authorList>
            <consortium name="RefSeq"/>
        </authorList>
    </citation>
    <scope>IDENTIFICATION</scope>
</reference>
<protein>
    <recommendedName>
        <fullName evidence="7">Large ribosomal subunit protein bL32m</fullName>
    </recommendedName>
    <alternativeName>
        <fullName evidence="8">39S ribosomal protein L32, mitochondrial</fullName>
    </alternativeName>
</protein>
<evidence type="ECO:0000256" key="10">
    <source>
        <dbReference type="SAM" id="MobiDB-lite"/>
    </source>
</evidence>
<evidence type="ECO:0000256" key="6">
    <source>
        <dbReference type="ARBA" id="ARBA00023274"/>
    </source>
</evidence>
<keyword evidence="6" id="KW-0687">Ribonucleoprotein</keyword>
<evidence type="ECO:0000256" key="1">
    <source>
        <dbReference type="ARBA" id="ARBA00004173"/>
    </source>
</evidence>
<comment type="function">
    <text evidence="9">Component of the mitochondrial large ribosomal subunit (mt-LSU). The mitochondrial ribosome (mitoribosome) is a large ribonucleoprotein complex responsible for the synthesis of proteins inside mitochondria.</text>
</comment>
<feature type="region of interest" description="Disordered" evidence="10">
    <location>
        <begin position="183"/>
        <end position="203"/>
    </location>
</feature>
<dbReference type="InterPro" id="IPR011332">
    <property type="entry name" value="Ribosomal_zn-bd"/>
</dbReference>
<dbReference type="OrthoDB" id="2014905at2759"/>
<name>A0A9R1TP36_9HYME</name>
<dbReference type="InterPro" id="IPR051991">
    <property type="entry name" value="Mitoribosomal_protein_bL32"/>
</dbReference>
<dbReference type="InterPro" id="IPR002677">
    <property type="entry name" value="Ribosomal_bL32"/>
</dbReference>
<keyword evidence="4 12" id="KW-0689">Ribosomal protein</keyword>
<dbReference type="GO" id="GO:0006412">
    <property type="term" value="P:translation"/>
    <property type="evidence" value="ECO:0007669"/>
    <property type="project" value="InterPro"/>
</dbReference>
<keyword evidence="3" id="KW-0809">Transit peptide</keyword>
<evidence type="ECO:0000256" key="5">
    <source>
        <dbReference type="ARBA" id="ARBA00023128"/>
    </source>
</evidence>
<dbReference type="Proteomes" id="UP000694866">
    <property type="component" value="Unplaced"/>
</dbReference>
<gene>
    <name evidence="12" type="primary">mRpL32</name>
</gene>
<dbReference type="SUPFAM" id="SSF57829">
    <property type="entry name" value="Zn-binding ribosomal proteins"/>
    <property type="match status" value="1"/>
</dbReference>
<dbReference type="CTD" id="64983"/>
<keyword evidence="5" id="KW-0496">Mitochondrion</keyword>
<keyword evidence="11" id="KW-1185">Reference proteome</keyword>
<sequence length="203" mass="23201">MMASSLINRLNLALTRCEHFIASLIGPRLPPGSLCSLDISNHDHHLQNFGKFNSLPSLRDILNDGILWAVPKHRRSLEKRMTRRFGTPGLHWKMLVPKKLLICPTCGHDHQPGLLCNNCYSRVKAETKEIQEAITQNLGLEPVEQNVIVLYEGEKELKGADYWKEQRIVELPKKRPVWFHSNLMQPTTQEPAETNDVKPDQLA</sequence>
<dbReference type="RefSeq" id="XP_011313045.1">
    <property type="nucleotide sequence ID" value="XM_011314743.1"/>
</dbReference>
<evidence type="ECO:0000256" key="4">
    <source>
        <dbReference type="ARBA" id="ARBA00022980"/>
    </source>
</evidence>
<dbReference type="PANTHER" id="PTHR21026:SF2">
    <property type="entry name" value="LARGE RIBOSOMAL SUBUNIT PROTEIN BL32M"/>
    <property type="match status" value="1"/>
</dbReference>
<comment type="similarity">
    <text evidence="2">Belongs to the bacterial ribosomal protein bL32 family.</text>
</comment>
<evidence type="ECO:0000256" key="7">
    <source>
        <dbReference type="ARBA" id="ARBA00039935"/>
    </source>
</evidence>
<evidence type="ECO:0000256" key="8">
    <source>
        <dbReference type="ARBA" id="ARBA00042577"/>
    </source>
</evidence>
<dbReference type="PANTHER" id="PTHR21026">
    <property type="entry name" value="39S RIBOSOMAL PROTEIN L32, MITOCHONDRIAL"/>
    <property type="match status" value="1"/>
</dbReference>
<evidence type="ECO:0000256" key="9">
    <source>
        <dbReference type="ARBA" id="ARBA00045766"/>
    </source>
</evidence>
<dbReference type="GeneID" id="105272565"/>
<dbReference type="AlphaFoldDB" id="A0A9R1TP36"/>
<dbReference type="GO" id="GO:0003735">
    <property type="term" value="F:structural constituent of ribosome"/>
    <property type="evidence" value="ECO:0007669"/>
    <property type="project" value="InterPro"/>
</dbReference>
<dbReference type="KEGG" id="fas:105272565"/>
<proteinExistence type="inferred from homology"/>